<dbReference type="GO" id="GO:0055052">
    <property type="term" value="C:ATP-binding cassette (ABC) transporter complex, substrate-binding subunit-containing"/>
    <property type="evidence" value="ECO:0007669"/>
    <property type="project" value="TreeGrafter"/>
</dbReference>
<feature type="compositionally biased region" description="Polar residues" evidence="6">
    <location>
        <begin position="1"/>
        <end position="10"/>
    </location>
</feature>
<dbReference type="Proteomes" id="UP000477750">
    <property type="component" value="Unassembled WGS sequence"/>
</dbReference>
<name>A0A6L5GCX9_9ACTN</name>
<proteinExistence type="inferred from homology"/>
<dbReference type="Pfam" id="PF13416">
    <property type="entry name" value="SBP_bac_8"/>
    <property type="match status" value="1"/>
</dbReference>
<keyword evidence="8" id="KW-1185">Reference proteome</keyword>
<dbReference type="PRINTS" id="PR00181">
    <property type="entry name" value="MALTOSEBP"/>
</dbReference>
<dbReference type="GO" id="GO:0015144">
    <property type="term" value="F:carbohydrate transmembrane transporter activity"/>
    <property type="evidence" value="ECO:0007669"/>
    <property type="project" value="InterPro"/>
</dbReference>
<dbReference type="GO" id="GO:0042956">
    <property type="term" value="P:maltodextrin transmembrane transport"/>
    <property type="evidence" value="ECO:0007669"/>
    <property type="project" value="TreeGrafter"/>
</dbReference>
<evidence type="ECO:0000256" key="6">
    <source>
        <dbReference type="SAM" id="MobiDB-lite"/>
    </source>
</evidence>
<keyword evidence="4" id="KW-0732">Signal</keyword>
<keyword evidence="2" id="KW-0813">Transport</keyword>
<keyword evidence="3" id="KW-0762">Sugar transport</keyword>
<dbReference type="InterPro" id="IPR006060">
    <property type="entry name" value="Maltose/Cyclodextrin-bd"/>
</dbReference>
<sequence length="464" mass="49572">MHVATLMQTFTDRRGRPGGTPQLRRGQVMRRRGAIAAAAAAVLGMAGCGGPAEEEQASELEWDDEAGQYVIEEAVASGEVPLKVWFEEDYLAEAVIAAFKEEFKDEYPDIRIEYELVAKNDAVEKMSLAGEAGNGADVYMSFYDQVARAIDDGTAAPLGEYTGVLQDRMSEAFTSVVSVEDQMYAVPVTTESLALIYNTTLLQELTGAPDPATTWEEIRSLAADYNDPSTNRWTLRMSTAEIYRAYPILSSAGWKVYPDGNVDDPGFDDAALTGALDYYAGLREIYDVPSADSTWETIEEAFAKGETPYVITGPWAFSLFDTGAAENGFEYGVTTLPTVDGGAPAGAFAGMHVAVVSGYSEHPAAARVFANFMASDAGAAAVYGATGQIPAVNGDLLAGIEGIEDDPHVAGIVAQSANAELIPQVPQYFWETGNTMVIDVWDGLSDAAAAQEKAVATYSELHGL</sequence>
<comment type="caution">
    <text evidence="7">The sequence shown here is derived from an EMBL/GenBank/DDBJ whole genome shotgun (WGS) entry which is preliminary data.</text>
</comment>
<dbReference type="Gene3D" id="3.40.190.10">
    <property type="entry name" value="Periplasmic binding protein-like II"/>
    <property type="match status" value="2"/>
</dbReference>
<evidence type="ECO:0000256" key="3">
    <source>
        <dbReference type="ARBA" id="ARBA00022597"/>
    </source>
</evidence>
<reference evidence="7 8" key="1">
    <citation type="submission" date="2019-10" db="EMBL/GenBank/DDBJ databases">
        <title>Glycomyces albidus sp. nov., a novel actinomycete isolated from rhizosphere soil of wheat (Triticum aestivum L.).</title>
        <authorList>
            <person name="Qian L."/>
        </authorList>
    </citation>
    <scope>NUCLEOTIDE SEQUENCE [LARGE SCALE GENOMIC DNA]</scope>
    <source>
        <strain evidence="7 8">NEAU-7082</strain>
    </source>
</reference>
<protein>
    <recommendedName>
        <fullName evidence="5">Maltodextrin-binding protein</fullName>
    </recommendedName>
</protein>
<dbReference type="AlphaFoldDB" id="A0A6L5GCX9"/>
<accession>A0A6L5GCX9</accession>
<evidence type="ECO:0000256" key="2">
    <source>
        <dbReference type="ARBA" id="ARBA00022448"/>
    </source>
</evidence>
<dbReference type="InterPro" id="IPR006061">
    <property type="entry name" value="SBP_1_CS"/>
</dbReference>
<comment type="similarity">
    <text evidence="1">Belongs to the bacterial solute-binding protein 1 family.</text>
</comment>
<dbReference type="GO" id="GO:0015768">
    <property type="term" value="P:maltose transport"/>
    <property type="evidence" value="ECO:0007669"/>
    <property type="project" value="TreeGrafter"/>
</dbReference>
<organism evidence="7 8">
    <name type="scientific">Glycomyces albidus</name>
    <dbReference type="NCBI Taxonomy" id="2656774"/>
    <lineage>
        <taxon>Bacteria</taxon>
        <taxon>Bacillati</taxon>
        <taxon>Actinomycetota</taxon>
        <taxon>Actinomycetes</taxon>
        <taxon>Glycomycetales</taxon>
        <taxon>Glycomycetaceae</taxon>
        <taxon>Glycomyces</taxon>
    </lineage>
</organism>
<evidence type="ECO:0000313" key="8">
    <source>
        <dbReference type="Proteomes" id="UP000477750"/>
    </source>
</evidence>
<gene>
    <name evidence="7" type="ORF">GFD30_17455</name>
</gene>
<dbReference type="GO" id="GO:1901982">
    <property type="term" value="F:maltose binding"/>
    <property type="evidence" value="ECO:0007669"/>
    <property type="project" value="TreeGrafter"/>
</dbReference>
<dbReference type="InterPro" id="IPR006059">
    <property type="entry name" value="SBP"/>
</dbReference>
<dbReference type="SUPFAM" id="SSF53850">
    <property type="entry name" value="Periplasmic binding protein-like II"/>
    <property type="match status" value="1"/>
</dbReference>
<feature type="region of interest" description="Disordered" evidence="6">
    <location>
        <begin position="1"/>
        <end position="24"/>
    </location>
</feature>
<dbReference type="PANTHER" id="PTHR30061:SF50">
    <property type="entry name" value="MALTOSE_MALTODEXTRIN-BINDING PERIPLASMIC PROTEIN"/>
    <property type="match status" value="1"/>
</dbReference>
<evidence type="ECO:0000256" key="1">
    <source>
        <dbReference type="ARBA" id="ARBA00008520"/>
    </source>
</evidence>
<evidence type="ECO:0000256" key="4">
    <source>
        <dbReference type="ARBA" id="ARBA00022729"/>
    </source>
</evidence>
<dbReference type="PANTHER" id="PTHR30061">
    <property type="entry name" value="MALTOSE-BINDING PERIPLASMIC PROTEIN"/>
    <property type="match status" value="1"/>
</dbReference>
<evidence type="ECO:0000313" key="7">
    <source>
        <dbReference type="EMBL" id="MQM27343.1"/>
    </source>
</evidence>
<evidence type="ECO:0000256" key="5">
    <source>
        <dbReference type="ARBA" id="ARBA00030303"/>
    </source>
</evidence>
<dbReference type="PROSITE" id="PS01037">
    <property type="entry name" value="SBP_BACTERIAL_1"/>
    <property type="match status" value="1"/>
</dbReference>
<dbReference type="EMBL" id="WIAO01000023">
    <property type="protein sequence ID" value="MQM27343.1"/>
    <property type="molecule type" value="Genomic_DNA"/>
</dbReference>